<evidence type="ECO:0000313" key="3">
    <source>
        <dbReference type="Proteomes" id="UP000807769"/>
    </source>
</evidence>
<keyword evidence="3" id="KW-1185">Reference proteome</keyword>
<feature type="compositionally biased region" description="Acidic residues" evidence="1">
    <location>
        <begin position="206"/>
        <end position="215"/>
    </location>
</feature>
<protein>
    <submittedName>
        <fullName evidence="2">Uncharacterized protein</fullName>
    </submittedName>
</protein>
<dbReference type="OrthoDB" id="3064136at2759"/>
<feature type="region of interest" description="Disordered" evidence="1">
    <location>
        <begin position="270"/>
        <end position="392"/>
    </location>
</feature>
<proteinExistence type="predicted"/>
<dbReference type="AlphaFoldDB" id="A0A9P7E0C9"/>
<feature type="compositionally biased region" description="Polar residues" evidence="1">
    <location>
        <begin position="270"/>
        <end position="284"/>
    </location>
</feature>
<sequence length="476" mass="51338">MTRTTVTATTVMATSTEHRMISKHTPVPFLLEAFPVPPSHIPVSPVSPVSNNPPPSLPPTAPLPPLPGPSDTVLFVRRNSSIRSISSSSSDPHSPIRTRTRNGSLSSLRSFHSATRKPSYDLTHTISEEGPYNIPDALKPAFILPSPPDRPRSTSPDVSAIIQATPRPRSRPRSRPNKSRSRTNSLNGYRSSGSSKHLPNPHEFEVEVEDQDAPDSDSSIDLHTPLPHLMLRHGLLSPHSKLLPSSPPAPNRLSIASNLSQASLKSNFSNQSDASLLTNSSTGSKHPKDSRDTPGRRVRHRDGRLLRGGIGLTTGLGWSDRTAVGAETPPRRRSRVFASPIGHTPSSPKTKTPPPHSHAVSQRSTSPDAHPPRPYPHPNLTPPSAPHTPSHAASPILSFAKKRAKKKWMNSAASSEQATLRAQTAASSSTDNSPKASHPEPSLSPPVPNLALTNSKTVRHESQSQSQSHLKTRWTA</sequence>
<feature type="compositionally biased region" description="Basic residues" evidence="1">
    <location>
        <begin position="168"/>
        <end position="181"/>
    </location>
</feature>
<feature type="region of interest" description="Disordered" evidence="1">
    <location>
        <begin position="407"/>
        <end position="476"/>
    </location>
</feature>
<feature type="compositionally biased region" description="Polar residues" evidence="1">
    <location>
        <begin position="463"/>
        <end position="476"/>
    </location>
</feature>
<comment type="caution">
    <text evidence="2">The sequence shown here is derived from an EMBL/GenBank/DDBJ whole genome shotgun (WGS) entry which is preliminary data.</text>
</comment>
<evidence type="ECO:0000256" key="1">
    <source>
        <dbReference type="SAM" id="MobiDB-lite"/>
    </source>
</evidence>
<feature type="region of interest" description="Disordered" evidence="1">
    <location>
        <begin position="205"/>
        <end position="224"/>
    </location>
</feature>
<dbReference type="RefSeq" id="XP_041188045.1">
    <property type="nucleotide sequence ID" value="XM_041343968.1"/>
</dbReference>
<gene>
    <name evidence="2" type="ORF">BJ212DRAFT_745272</name>
</gene>
<feature type="compositionally biased region" description="Pro residues" evidence="1">
    <location>
        <begin position="372"/>
        <end position="386"/>
    </location>
</feature>
<evidence type="ECO:0000313" key="2">
    <source>
        <dbReference type="EMBL" id="KAG1807442.1"/>
    </source>
</evidence>
<organism evidence="2 3">
    <name type="scientific">Suillus subaureus</name>
    <dbReference type="NCBI Taxonomy" id="48587"/>
    <lineage>
        <taxon>Eukaryota</taxon>
        <taxon>Fungi</taxon>
        <taxon>Dikarya</taxon>
        <taxon>Basidiomycota</taxon>
        <taxon>Agaricomycotina</taxon>
        <taxon>Agaricomycetes</taxon>
        <taxon>Agaricomycetidae</taxon>
        <taxon>Boletales</taxon>
        <taxon>Suillineae</taxon>
        <taxon>Suillaceae</taxon>
        <taxon>Suillus</taxon>
    </lineage>
</organism>
<feature type="compositionally biased region" description="Polar residues" evidence="1">
    <location>
        <begin position="183"/>
        <end position="197"/>
    </location>
</feature>
<reference evidence="2" key="1">
    <citation type="journal article" date="2020" name="New Phytol.">
        <title>Comparative genomics reveals dynamic genome evolution in host specialist ectomycorrhizal fungi.</title>
        <authorList>
            <person name="Lofgren L.A."/>
            <person name="Nguyen N.H."/>
            <person name="Vilgalys R."/>
            <person name="Ruytinx J."/>
            <person name="Liao H.L."/>
            <person name="Branco S."/>
            <person name="Kuo A."/>
            <person name="LaButti K."/>
            <person name="Lipzen A."/>
            <person name="Andreopoulos W."/>
            <person name="Pangilinan J."/>
            <person name="Riley R."/>
            <person name="Hundley H."/>
            <person name="Na H."/>
            <person name="Barry K."/>
            <person name="Grigoriev I.V."/>
            <person name="Stajich J.E."/>
            <person name="Kennedy P.G."/>
        </authorList>
    </citation>
    <scope>NUCLEOTIDE SEQUENCE</scope>
    <source>
        <strain evidence="2">MN1</strain>
    </source>
</reference>
<feature type="compositionally biased region" description="Pro residues" evidence="1">
    <location>
        <begin position="51"/>
        <end position="68"/>
    </location>
</feature>
<feature type="compositionally biased region" description="Polar residues" evidence="1">
    <location>
        <begin position="101"/>
        <end position="113"/>
    </location>
</feature>
<feature type="region of interest" description="Disordered" evidence="1">
    <location>
        <begin position="45"/>
        <end position="200"/>
    </location>
</feature>
<name>A0A9P7E0C9_9AGAM</name>
<dbReference type="GeneID" id="64637984"/>
<feature type="compositionally biased region" description="Polar residues" evidence="1">
    <location>
        <begin position="411"/>
        <end position="435"/>
    </location>
</feature>
<feature type="compositionally biased region" description="Low complexity" evidence="1">
    <location>
        <begin position="77"/>
        <end position="90"/>
    </location>
</feature>
<feature type="compositionally biased region" description="Basic and acidic residues" evidence="1">
    <location>
        <begin position="286"/>
        <end position="295"/>
    </location>
</feature>
<dbReference type="Proteomes" id="UP000807769">
    <property type="component" value="Unassembled WGS sequence"/>
</dbReference>
<accession>A0A9P7E0C9</accession>
<dbReference type="EMBL" id="JABBWG010000043">
    <property type="protein sequence ID" value="KAG1807442.1"/>
    <property type="molecule type" value="Genomic_DNA"/>
</dbReference>